<evidence type="ECO:0000313" key="1">
    <source>
        <dbReference type="EMBL" id="PWL40522.1"/>
    </source>
</evidence>
<dbReference type="Proteomes" id="UP000245762">
    <property type="component" value="Unassembled WGS sequence"/>
</dbReference>
<gene>
    <name evidence="1" type="ORF">DKG77_03615</name>
</gene>
<evidence type="ECO:0008006" key="3">
    <source>
        <dbReference type="Google" id="ProtNLM"/>
    </source>
</evidence>
<dbReference type="OrthoDB" id="8754772at2"/>
<organism evidence="1 2">
    <name type="scientific">Flagellimonas aquimarina</name>
    <dbReference type="NCBI Taxonomy" id="2201895"/>
    <lineage>
        <taxon>Bacteria</taxon>
        <taxon>Pseudomonadati</taxon>
        <taxon>Bacteroidota</taxon>
        <taxon>Flavobacteriia</taxon>
        <taxon>Flavobacteriales</taxon>
        <taxon>Flavobacteriaceae</taxon>
        <taxon>Flagellimonas</taxon>
    </lineage>
</organism>
<comment type="caution">
    <text evidence="1">The sequence shown here is derived from an EMBL/GenBank/DDBJ whole genome shotgun (WGS) entry which is preliminary data.</text>
</comment>
<dbReference type="AlphaFoldDB" id="A0A316L1X6"/>
<dbReference type="Gene3D" id="3.10.450.50">
    <property type="match status" value="1"/>
</dbReference>
<protein>
    <recommendedName>
        <fullName evidence="3">Nuclear transport factor 2 family protein</fullName>
    </recommendedName>
</protein>
<dbReference type="EMBL" id="QGEG01000001">
    <property type="protein sequence ID" value="PWL40522.1"/>
    <property type="molecule type" value="Genomic_DNA"/>
</dbReference>
<dbReference type="SUPFAM" id="SSF54427">
    <property type="entry name" value="NTF2-like"/>
    <property type="match status" value="1"/>
</dbReference>
<accession>A0A316L1X6</accession>
<dbReference type="InterPro" id="IPR032710">
    <property type="entry name" value="NTF2-like_dom_sf"/>
</dbReference>
<reference evidence="1 2" key="1">
    <citation type="submission" date="2018-05" db="EMBL/GenBank/DDBJ databases">
        <title>Complete genome sequence of Flagellimonas aquimarina ECD12 isolated from seaweed Ecklonia cava.</title>
        <authorList>
            <person name="Choi S."/>
            <person name="Seong C."/>
        </authorList>
    </citation>
    <scope>NUCLEOTIDE SEQUENCE [LARGE SCALE GENOMIC DNA]</scope>
    <source>
        <strain evidence="1 2">ECD12</strain>
    </source>
</reference>
<sequence length="156" mass="18403">MYTQESSKKDYPLQEDVQTIDGIVRAYYDVISGQAGQPRDWKRDTSLHHPDALITITGKDENHNPYIRTQSLSEYHESFGVPKSGFWEYEINRETQTFGNITHVWSTYETKKEKNGPVTQRGINSIQLYYDGNRWWILSWMFDSERTDSPIPKKYK</sequence>
<keyword evidence="2" id="KW-1185">Reference proteome</keyword>
<evidence type="ECO:0000313" key="2">
    <source>
        <dbReference type="Proteomes" id="UP000245762"/>
    </source>
</evidence>
<proteinExistence type="predicted"/>
<name>A0A316L1X6_9FLAO</name>